<dbReference type="Pfam" id="PF08668">
    <property type="entry name" value="HDOD"/>
    <property type="match status" value="1"/>
</dbReference>
<dbReference type="PROSITE" id="PS51833">
    <property type="entry name" value="HDOD"/>
    <property type="match status" value="1"/>
</dbReference>
<dbReference type="PANTHER" id="PTHR33525:SF4">
    <property type="entry name" value="CYCLIC DI-GMP PHOSPHODIESTERASE CDGJ"/>
    <property type="match status" value="1"/>
</dbReference>
<protein>
    <submittedName>
        <fullName evidence="3">EAL domain protein</fullName>
    </submittedName>
</protein>
<dbReference type="Gene3D" id="3.20.20.450">
    <property type="entry name" value="EAL domain"/>
    <property type="match status" value="1"/>
</dbReference>
<dbReference type="SMART" id="SM00052">
    <property type="entry name" value="EAL"/>
    <property type="match status" value="1"/>
</dbReference>
<dbReference type="InterPro" id="IPR001633">
    <property type="entry name" value="EAL_dom"/>
</dbReference>
<organism evidence="3 4">
    <name type="scientific">Symmachiella dynata</name>
    <dbReference type="NCBI Taxonomy" id="2527995"/>
    <lineage>
        <taxon>Bacteria</taxon>
        <taxon>Pseudomonadati</taxon>
        <taxon>Planctomycetota</taxon>
        <taxon>Planctomycetia</taxon>
        <taxon>Planctomycetales</taxon>
        <taxon>Planctomycetaceae</taxon>
        <taxon>Symmachiella</taxon>
    </lineage>
</organism>
<name>A0A517ZKR0_9PLAN</name>
<evidence type="ECO:0000313" key="4">
    <source>
        <dbReference type="Proteomes" id="UP000319383"/>
    </source>
</evidence>
<evidence type="ECO:0000313" key="3">
    <source>
        <dbReference type="EMBL" id="QDU43013.1"/>
    </source>
</evidence>
<sequence>MNIAASDETMRMNPTAVYVGRQAIYNSRLKVAAYELLYRDSHHNRALFIDGEEATGQLLLNTFVDIGIEHIAGSRPAFINVSDEFVLNGHCESLPKERVVLELLEDAKPTAELADALMKLSQMGYRIALDDFVYEQHLDALIRCANIVKIDVQQLNPAQIEEHAKVLKGFGVELLAEKIETHDEYEFCKKLGFTYFQGYFTSRPRVIEGFRVPADRITTMRLVAKLHDPDVQISELEELIKRDPGLCYKLLLYINSSSCGLKSQIASIRQASTLVGLRKLRTWVGLLGFGAIKDKSPELVVTANVRAKMCELLATKSGHKDSDQYLTLGLFSLLDAFADCPMEQVLNLVPLADPITEALLESSGPLAWALQCVLDYEQANWDAVNSTGIDPQLISQAYLEAVDWTGQIMGELSQLDE</sequence>
<dbReference type="InterPro" id="IPR014408">
    <property type="entry name" value="dGMP_Pdiesterase_EAL/HD-GYP"/>
</dbReference>
<dbReference type="SUPFAM" id="SSF109604">
    <property type="entry name" value="HD-domain/PDEase-like"/>
    <property type="match status" value="1"/>
</dbReference>
<dbReference type="PROSITE" id="PS50883">
    <property type="entry name" value="EAL"/>
    <property type="match status" value="1"/>
</dbReference>
<feature type="domain" description="EAL" evidence="1">
    <location>
        <begin position="1"/>
        <end position="218"/>
    </location>
</feature>
<accession>A0A517ZKR0</accession>
<dbReference type="AlphaFoldDB" id="A0A517ZKR0"/>
<dbReference type="InterPro" id="IPR052340">
    <property type="entry name" value="RNase_Y/CdgJ"/>
</dbReference>
<proteinExistence type="predicted"/>
<dbReference type="InterPro" id="IPR035919">
    <property type="entry name" value="EAL_sf"/>
</dbReference>
<keyword evidence="4" id="KW-1185">Reference proteome</keyword>
<dbReference type="Pfam" id="PF00563">
    <property type="entry name" value="EAL"/>
    <property type="match status" value="1"/>
</dbReference>
<dbReference type="InterPro" id="IPR013976">
    <property type="entry name" value="HDOD"/>
</dbReference>
<dbReference type="SUPFAM" id="SSF141868">
    <property type="entry name" value="EAL domain-like"/>
    <property type="match status" value="1"/>
</dbReference>
<dbReference type="PANTHER" id="PTHR33525">
    <property type="match status" value="1"/>
</dbReference>
<dbReference type="RefSeq" id="WP_197534719.1">
    <property type="nucleotide sequence ID" value="NZ_CP036276.1"/>
</dbReference>
<dbReference type="Gene3D" id="1.10.3210.10">
    <property type="entry name" value="Hypothetical protein af1432"/>
    <property type="match status" value="1"/>
</dbReference>
<dbReference type="PIRSF" id="PIRSF003180">
    <property type="entry name" value="DiGMPpdiest_YuxH"/>
    <property type="match status" value="1"/>
</dbReference>
<feature type="domain" description="HDOD" evidence="2">
    <location>
        <begin position="212"/>
        <end position="397"/>
    </location>
</feature>
<dbReference type="KEGG" id="sdyn:Mal52_14840"/>
<evidence type="ECO:0000259" key="2">
    <source>
        <dbReference type="PROSITE" id="PS51833"/>
    </source>
</evidence>
<dbReference type="Proteomes" id="UP000319383">
    <property type="component" value="Chromosome"/>
</dbReference>
<reference evidence="3 4" key="1">
    <citation type="submission" date="2019-02" db="EMBL/GenBank/DDBJ databases">
        <title>Deep-cultivation of Planctomycetes and their phenomic and genomic characterization uncovers novel biology.</title>
        <authorList>
            <person name="Wiegand S."/>
            <person name="Jogler M."/>
            <person name="Boedeker C."/>
            <person name="Pinto D."/>
            <person name="Vollmers J."/>
            <person name="Rivas-Marin E."/>
            <person name="Kohn T."/>
            <person name="Peeters S.H."/>
            <person name="Heuer A."/>
            <person name="Rast P."/>
            <person name="Oberbeckmann S."/>
            <person name="Bunk B."/>
            <person name="Jeske O."/>
            <person name="Meyerdierks A."/>
            <person name="Storesund J.E."/>
            <person name="Kallscheuer N."/>
            <person name="Luecker S."/>
            <person name="Lage O.M."/>
            <person name="Pohl T."/>
            <person name="Merkel B.J."/>
            <person name="Hornburger P."/>
            <person name="Mueller R.-W."/>
            <person name="Bruemmer F."/>
            <person name="Labrenz M."/>
            <person name="Spormann A.M."/>
            <person name="Op den Camp H."/>
            <person name="Overmann J."/>
            <person name="Amann R."/>
            <person name="Jetten M.S.M."/>
            <person name="Mascher T."/>
            <person name="Medema M.H."/>
            <person name="Devos D.P."/>
            <person name="Kaster A.-K."/>
            <person name="Ovreas L."/>
            <person name="Rohde M."/>
            <person name="Galperin M.Y."/>
            <person name="Jogler C."/>
        </authorList>
    </citation>
    <scope>NUCLEOTIDE SEQUENCE [LARGE SCALE GENOMIC DNA]</scope>
    <source>
        <strain evidence="3 4">Mal52</strain>
    </source>
</reference>
<dbReference type="EMBL" id="CP036276">
    <property type="protein sequence ID" value="QDU43013.1"/>
    <property type="molecule type" value="Genomic_DNA"/>
</dbReference>
<evidence type="ECO:0000259" key="1">
    <source>
        <dbReference type="PROSITE" id="PS50883"/>
    </source>
</evidence>
<gene>
    <name evidence="3" type="ORF">Mal52_14840</name>
</gene>